<feature type="binding site" evidence="5">
    <location>
        <position position="189"/>
    </location>
    <ligand>
        <name>S-adenosyl-L-methionine</name>
        <dbReference type="ChEBI" id="CHEBI:59789"/>
    </ligand>
</feature>
<accession>A0ABS2L4D0</accession>
<feature type="region of interest" description="Disordered" evidence="6">
    <location>
        <begin position="1"/>
        <end position="25"/>
    </location>
</feature>
<feature type="binding site" evidence="5">
    <location>
        <position position="234"/>
    </location>
    <ligand>
        <name>S-adenosyl-L-methionine</name>
        <dbReference type="ChEBI" id="CHEBI:59789"/>
    </ligand>
</feature>
<feature type="compositionally biased region" description="Polar residues" evidence="6">
    <location>
        <begin position="1"/>
        <end position="11"/>
    </location>
</feature>
<keyword evidence="1 5" id="KW-0489">Methyltransferase</keyword>
<dbReference type="InterPro" id="IPR050320">
    <property type="entry name" value="N5-glutamine_MTase"/>
</dbReference>
<dbReference type="GO" id="GO:0032259">
    <property type="term" value="P:methylation"/>
    <property type="evidence" value="ECO:0007669"/>
    <property type="project" value="UniProtKB-KW"/>
</dbReference>
<evidence type="ECO:0000256" key="3">
    <source>
        <dbReference type="ARBA" id="ARBA00022691"/>
    </source>
</evidence>
<dbReference type="PROSITE" id="PS00092">
    <property type="entry name" value="N6_MTASE"/>
    <property type="match status" value="1"/>
</dbReference>
<feature type="domain" description="Methyltransferase small" evidence="7">
    <location>
        <begin position="158"/>
        <end position="237"/>
    </location>
</feature>
<comment type="function">
    <text evidence="5">Methylates the class 1 translation termination release factors RF1/PrfA and RF2/PrfB on the glutamine residue of the universally conserved GGQ motif.</text>
</comment>
<protein>
    <recommendedName>
        <fullName evidence="5">Release factor glutamine methyltransferase</fullName>
        <shortName evidence="5">RF MTase</shortName>
        <ecNumber evidence="5">2.1.1.297</ecNumber>
    </recommendedName>
    <alternativeName>
        <fullName evidence="5">N5-glutamine methyltransferase PrmC</fullName>
    </alternativeName>
    <alternativeName>
        <fullName evidence="5">Protein-(glutamine-N5) MTase PrmC</fullName>
    </alternativeName>
    <alternativeName>
        <fullName evidence="5">Protein-glutamine N-methyltransferase PrmC</fullName>
    </alternativeName>
</protein>
<evidence type="ECO:0000259" key="8">
    <source>
        <dbReference type="Pfam" id="PF17827"/>
    </source>
</evidence>
<dbReference type="PANTHER" id="PTHR18895">
    <property type="entry name" value="HEMK METHYLTRANSFERASE"/>
    <property type="match status" value="1"/>
</dbReference>
<evidence type="ECO:0000256" key="4">
    <source>
        <dbReference type="ARBA" id="ARBA00048391"/>
    </source>
</evidence>
<dbReference type="RefSeq" id="WP_205108286.1">
    <property type="nucleotide sequence ID" value="NZ_BAAAHT010000013.1"/>
</dbReference>
<evidence type="ECO:0000313" key="10">
    <source>
        <dbReference type="Proteomes" id="UP000776164"/>
    </source>
</evidence>
<dbReference type="InterPro" id="IPR019874">
    <property type="entry name" value="RF_methyltr_PrmC"/>
</dbReference>
<evidence type="ECO:0000313" key="9">
    <source>
        <dbReference type="EMBL" id="MBM7471932.1"/>
    </source>
</evidence>
<dbReference type="Pfam" id="PF05175">
    <property type="entry name" value="MTS"/>
    <property type="match status" value="1"/>
</dbReference>
<feature type="binding site" evidence="5">
    <location>
        <begin position="234"/>
        <end position="237"/>
    </location>
    <ligand>
        <name>substrate</name>
    </ligand>
</feature>
<comment type="caution">
    <text evidence="5">Lacks conserved residue(s) required for the propagation of feature annotation.</text>
</comment>
<dbReference type="Gene3D" id="1.10.8.10">
    <property type="entry name" value="DNA helicase RuvA subunit, C-terminal domain"/>
    <property type="match status" value="1"/>
</dbReference>
<evidence type="ECO:0000256" key="5">
    <source>
        <dbReference type="HAMAP-Rule" id="MF_02126"/>
    </source>
</evidence>
<comment type="catalytic activity">
    <reaction evidence="4 5">
        <text>L-glutaminyl-[peptide chain release factor] + S-adenosyl-L-methionine = N(5)-methyl-L-glutaminyl-[peptide chain release factor] + S-adenosyl-L-homocysteine + H(+)</text>
        <dbReference type="Rhea" id="RHEA:42896"/>
        <dbReference type="Rhea" id="RHEA-COMP:10271"/>
        <dbReference type="Rhea" id="RHEA-COMP:10272"/>
        <dbReference type="ChEBI" id="CHEBI:15378"/>
        <dbReference type="ChEBI" id="CHEBI:30011"/>
        <dbReference type="ChEBI" id="CHEBI:57856"/>
        <dbReference type="ChEBI" id="CHEBI:59789"/>
        <dbReference type="ChEBI" id="CHEBI:61891"/>
        <dbReference type="EC" id="2.1.1.297"/>
    </reaction>
</comment>
<comment type="similarity">
    <text evidence="5">Belongs to the protein N5-glutamine methyltransferase family. PrmC subfamily.</text>
</comment>
<dbReference type="InterPro" id="IPR007848">
    <property type="entry name" value="Small_mtfrase_dom"/>
</dbReference>
<feature type="binding site" evidence="5">
    <location>
        <begin position="166"/>
        <end position="170"/>
    </location>
    <ligand>
        <name>S-adenosyl-L-methionine</name>
        <dbReference type="ChEBI" id="CHEBI:59789"/>
    </ligand>
</feature>
<dbReference type="InterPro" id="IPR040758">
    <property type="entry name" value="PrmC_N"/>
</dbReference>
<dbReference type="HAMAP" id="MF_02126">
    <property type="entry name" value="RF_methyltr_PrmC"/>
    <property type="match status" value="1"/>
</dbReference>
<dbReference type="Pfam" id="PF17827">
    <property type="entry name" value="PrmC_N"/>
    <property type="match status" value="1"/>
</dbReference>
<evidence type="ECO:0000256" key="6">
    <source>
        <dbReference type="SAM" id="MobiDB-lite"/>
    </source>
</evidence>
<evidence type="ECO:0000256" key="1">
    <source>
        <dbReference type="ARBA" id="ARBA00022603"/>
    </source>
</evidence>
<keyword evidence="3 5" id="KW-0949">S-adenosyl-L-methionine</keyword>
<evidence type="ECO:0000259" key="7">
    <source>
        <dbReference type="Pfam" id="PF05175"/>
    </source>
</evidence>
<dbReference type="InterPro" id="IPR004556">
    <property type="entry name" value="HemK-like"/>
</dbReference>
<dbReference type="Proteomes" id="UP000776164">
    <property type="component" value="Unassembled WGS sequence"/>
</dbReference>
<reference evidence="9 10" key="1">
    <citation type="submission" date="2021-01" db="EMBL/GenBank/DDBJ databases">
        <title>Sequencing the genomes of 1000 actinobacteria strains.</title>
        <authorList>
            <person name="Klenk H.-P."/>
        </authorList>
    </citation>
    <scope>NUCLEOTIDE SEQUENCE [LARGE SCALE GENOMIC DNA]</scope>
    <source>
        <strain evidence="9 10">DSM 13057</strain>
    </source>
</reference>
<organism evidence="9 10">
    <name type="scientific">Subtercola frigoramans</name>
    <dbReference type="NCBI Taxonomy" id="120298"/>
    <lineage>
        <taxon>Bacteria</taxon>
        <taxon>Bacillati</taxon>
        <taxon>Actinomycetota</taxon>
        <taxon>Actinomycetes</taxon>
        <taxon>Micrococcales</taxon>
        <taxon>Microbacteriaceae</taxon>
        <taxon>Subtercola</taxon>
    </lineage>
</organism>
<name>A0ABS2L4D0_9MICO</name>
<dbReference type="EMBL" id="JAFBBU010000001">
    <property type="protein sequence ID" value="MBM7471932.1"/>
    <property type="molecule type" value="Genomic_DNA"/>
</dbReference>
<dbReference type="GO" id="GO:0102559">
    <property type="term" value="F:peptide chain release factor N(5)-glutamine methyltransferase activity"/>
    <property type="evidence" value="ECO:0007669"/>
    <property type="project" value="UniProtKB-EC"/>
</dbReference>
<dbReference type="InterPro" id="IPR002052">
    <property type="entry name" value="DNA_methylase_N6_adenine_CS"/>
</dbReference>
<keyword evidence="2 5" id="KW-0808">Transferase</keyword>
<gene>
    <name evidence="5" type="primary">prmC</name>
    <name evidence="9" type="ORF">JOE66_001566</name>
</gene>
<feature type="compositionally biased region" description="Basic and acidic residues" evidence="6">
    <location>
        <begin position="12"/>
        <end position="24"/>
    </location>
</feature>
<dbReference type="PANTHER" id="PTHR18895:SF74">
    <property type="entry name" value="MTRF1L RELEASE FACTOR GLUTAMINE METHYLTRANSFERASE"/>
    <property type="match status" value="1"/>
</dbReference>
<dbReference type="CDD" id="cd02440">
    <property type="entry name" value="AdoMet_MTases"/>
    <property type="match status" value="1"/>
</dbReference>
<dbReference type="EC" id="2.1.1.297" evidence="5"/>
<sequence>MKRLDSQSSELRQSEHCSERDGYHRSTGTCEGLVTIIQIDRPLTVRVLLEHATAVLSRAGVPDPDVDAQLLLGHVLGASRGQVQAFTFTDAPVSADDAIAIAEVIERRAGREPLQHITGTTGFRSLELAVGPGVFVPRPETEFVAGLAIDSLRSMADESPLAVDLGTGSGAIALSLATEVPHARVVAVENSSPAFIWAKQNFAAVDARNARLVFIDLAVALPELDGLVSVVVSNPPYIPAGAIPRDPEVRLFDPEHALYGGEDGLDVVRSVSQTARRLLRAGGALVIEHGELQGAEIRELLASDGWNATATHRDLTGRDRATTALR</sequence>
<dbReference type="NCBIfam" id="TIGR00536">
    <property type="entry name" value="hemK_fam"/>
    <property type="match status" value="1"/>
</dbReference>
<feature type="domain" description="Release factor glutamine methyltransferase N-terminal" evidence="8">
    <location>
        <begin position="48"/>
        <end position="119"/>
    </location>
</feature>
<keyword evidence="10" id="KW-1185">Reference proteome</keyword>
<evidence type="ECO:0000256" key="2">
    <source>
        <dbReference type="ARBA" id="ARBA00022679"/>
    </source>
</evidence>
<proteinExistence type="inferred from homology"/>
<dbReference type="SUPFAM" id="SSF53335">
    <property type="entry name" value="S-adenosyl-L-methionine-dependent methyltransferases"/>
    <property type="match status" value="1"/>
</dbReference>
<dbReference type="Gene3D" id="3.40.50.150">
    <property type="entry name" value="Vaccinia Virus protein VP39"/>
    <property type="match status" value="1"/>
</dbReference>
<comment type="caution">
    <text evidence="9">The sequence shown here is derived from an EMBL/GenBank/DDBJ whole genome shotgun (WGS) entry which is preliminary data.</text>
</comment>
<dbReference type="InterPro" id="IPR029063">
    <property type="entry name" value="SAM-dependent_MTases_sf"/>
</dbReference>
<dbReference type="NCBIfam" id="TIGR03534">
    <property type="entry name" value="RF_mod_PrmC"/>
    <property type="match status" value="1"/>
</dbReference>